<feature type="domain" description="UVR" evidence="8">
    <location>
        <begin position="213"/>
        <end position="248"/>
    </location>
</feature>
<evidence type="ECO:0000313" key="12">
    <source>
        <dbReference type="Proteomes" id="UP000553888"/>
    </source>
</evidence>
<evidence type="ECO:0000259" key="9">
    <source>
        <dbReference type="PROSITE" id="PS50164"/>
    </source>
</evidence>
<dbReference type="SUPFAM" id="SSF47781">
    <property type="entry name" value="RuvA domain 2-like"/>
    <property type="match status" value="1"/>
</dbReference>
<evidence type="ECO:0000256" key="7">
    <source>
        <dbReference type="SAM" id="MobiDB-lite"/>
    </source>
</evidence>
<dbReference type="GO" id="GO:0003677">
    <property type="term" value="F:DNA binding"/>
    <property type="evidence" value="ECO:0007669"/>
    <property type="project" value="UniProtKB-UniRule"/>
</dbReference>
<evidence type="ECO:0000256" key="2">
    <source>
        <dbReference type="ARBA" id="ARBA00022763"/>
    </source>
</evidence>
<dbReference type="Gene3D" id="1.10.150.20">
    <property type="entry name" value="5' to 3' exonuclease, C-terminal subdomain"/>
    <property type="match status" value="1"/>
</dbReference>
<keyword evidence="6" id="KW-0742">SOS response</keyword>
<dbReference type="NCBIfam" id="TIGR00194">
    <property type="entry name" value="uvrC"/>
    <property type="match status" value="1"/>
</dbReference>
<feature type="domain" description="GIY-YIG" evidence="9">
    <location>
        <begin position="21"/>
        <end position="100"/>
    </location>
</feature>
<evidence type="ECO:0000259" key="10">
    <source>
        <dbReference type="PROSITE" id="PS50165"/>
    </source>
</evidence>
<dbReference type="PANTHER" id="PTHR30562:SF1">
    <property type="entry name" value="UVRABC SYSTEM PROTEIN C"/>
    <property type="match status" value="1"/>
</dbReference>
<evidence type="ECO:0000256" key="3">
    <source>
        <dbReference type="ARBA" id="ARBA00022769"/>
    </source>
</evidence>
<dbReference type="Gene3D" id="4.10.860.10">
    <property type="entry name" value="UVR domain"/>
    <property type="match status" value="1"/>
</dbReference>
<dbReference type="RefSeq" id="WP_179568554.1">
    <property type="nucleotide sequence ID" value="NZ_JACBZY010000001.1"/>
</dbReference>
<dbReference type="InterPro" id="IPR001943">
    <property type="entry name" value="UVR_dom"/>
</dbReference>
<comment type="subcellular location">
    <subcellularLocation>
        <location evidence="6">Cytoplasm</location>
    </subcellularLocation>
</comment>
<dbReference type="AlphaFoldDB" id="A0A852YFC4"/>
<evidence type="ECO:0000259" key="8">
    <source>
        <dbReference type="PROSITE" id="PS50151"/>
    </source>
</evidence>
<dbReference type="InterPro" id="IPR050066">
    <property type="entry name" value="UvrABC_protein_C"/>
</dbReference>
<dbReference type="PROSITE" id="PS50164">
    <property type="entry name" value="GIY_YIG"/>
    <property type="match status" value="1"/>
</dbReference>
<keyword evidence="1 6" id="KW-0963">Cytoplasm</keyword>
<evidence type="ECO:0000256" key="1">
    <source>
        <dbReference type="ARBA" id="ARBA00022490"/>
    </source>
</evidence>
<dbReference type="InterPro" id="IPR000305">
    <property type="entry name" value="GIY-YIG_endonuc"/>
</dbReference>
<name>A0A852YFC4_9MICO</name>
<comment type="similarity">
    <text evidence="6">Belongs to the UvrC family.</text>
</comment>
<evidence type="ECO:0000313" key="11">
    <source>
        <dbReference type="EMBL" id="NYH00001.1"/>
    </source>
</evidence>
<keyword evidence="2 6" id="KW-0227">DNA damage</keyword>
<dbReference type="InterPro" id="IPR047296">
    <property type="entry name" value="GIY-YIG_UvrC_Cho"/>
</dbReference>
<dbReference type="InterPro" id="IPR036876">
    <property type="entry name" value="UVR_dom_sf"/>
</dbReference>
<dbReference type="PROSITE" id="PS50165">
    <property type="entry name" value="UVRC"/>
    <property type="match status" value="1"/>
</dbReference>
<dbReference type="GO" id="GO:0009432">
    <property type="term" value="P:SOS response"/>
    <property type="evidence" value="ECO:0007669"/>
    <property type="project" value="UniProtKB-UniRule"/>
</dbReference>
<dbReference type="FunFam" id="3.40.1440.10:FF:000001">
    <property type="entry name" value="UvrABC system protein C"/>
    <property type="match status" value="1"/>
</dbReference>
<dbReference type="InterPro" id="IPR001162">
    <property type="entry name" value="UvrC_RNase_H_dom"/>
</dbReference>
<accession>A0A852YFC4</accession>
<dbReference type="PROSITE" id="PS50151">
    <property type="entry name" value="UVR"/>
    <property type="match status" value="1"/>
</dbReference>
<dbReference type="HAMAP" id="MF_00203">
    <property type="entry name" value="UvrC"/>
    <property type="match status" value="1"/>
</dbReference>
<feature type="compositionally biased region" description="Acidic residues" evidence="7">
    <location>
        <begin position="496"/>
        <end position="529"/>
    </location>
</feature>
<reference evidence="11 12" key="1">
    <citation type="submission" date="2020-07" db="EMBL/GenBank/DDBJ databases">
        <title>Sequencing the genomes of 1000 actinobacteria strains.</title>
        <authorList>
            <person name="Klenk H.-P."/>
        </authorList>
    </citation>
    <scope>NUCLEOTIDE SEQUENCE [LARGE SCALE GENOMIC DNA]</scope>
    <source>
        <strain evidence="11 12">DSM 23141</strain>
    </source>
</reference>
<dbReference type="GO" id="GO:0006289">
    <property type="term" value="P:nucleotide-excision repair"/>
    <property type="evidence" value="ECO:0007669"/>
    <property type="project" value="UniProtKB-UniRule"/>
</dbReference>
<gene>
    <name evidence="6" type="primary">uvrC</name>
    <name evidence="11" type="ORF">BJ979_002626</name>
</gene>
<comment type="caution">
    <text evidence="11">The sequence shown here is derived from an EMBL/GenBank/DDBJ whole genome shotgun (WGS) entry which is preliminary data.</text>
</comment>
<dbReference type="InterPro" id="IPR003583">
    <property type="entry name" value="Hlx-hairpin-Hlx_DNA-bd_motif"/>
</dbReference>
<proteinExistence type="inferred from homology"/>
<dbReference type="Pfam" id="PF08459">
    <property type="entry name" value="UvrC_RNaseH_dom"/>
    <property type="match status" value="1"/>
</dbReference>
<feature type="region of interest" description="Disordered" evidence="7">
    <location>
        <begin position="494"/>
        <end position="535"/>
    </location>
</feature>
<dbReference type="Gene3D" id="3.30.420.340">
    <property type="entry name" value="UvrC, RNAse H endonuclease domain"/>
    <property type="match status" value="2"/>
</dbReference>
<dbReference type="GO" id="GO:0005737">
    <property type="term" value="C:cytoplasm"/>
    <property type="evidence" value="ECO:0007669"/>
    <property type="project" value="UniProtKB-SubCell"/>
</dbReference>
<dbReference type="SMART" id="SM00465">
    <property type="entry name" value="GIYc"/>
    <property type="match status" value="1"/>
</dbReference>
<dbReference type="SUPFAM" id="SSF46600">
    <property type="entry name" value="C-terminal UvrC-binding domain of UvrB"/>
    <property type="match status" value="1"/>
</dbReference>
<dbReference type="EMBL" id="JACBZY010000001">
    <property type="protein sequence ID" value="NYH00001.1"/>
    <property type="molecule type" value="Genomic_DNA"/>
</dbReference>
<dbReference type="Pfam" id="PF14520">
    <property type="entry name" value="HHH_5"/>
    <property type="match status" value="1"/>
</dbReference>
<comment type="subunit">
    <text evidence="6">Interacts with UvrB in an incision complex.</text>
</comment>
<dbReference type="Pfam" id="PF01541">
    <property type="entry name" value="GIY-YIG"/>
    <property type="match status" value="1"/>
</dbReference>
<dbReference type="InterPro" id="IPR004791">
    <property type="entry name" value="UvrC"/>
</dbReference>
<keyword evidence="3 6" id="KW-0228">DNA excision</keyword>
<dbReference type="Gene3D" id="3.40.1440.10">
    <property type="entry name" value="GIY-YIG endonuclease"/>
    <property type="match status" value="1"/>
</dbReference>
<dbReference type="InterPro" id="IPR038476">
    <property type="entry name" value="UvrC_RNase_H_dom_sf"/>
</dbReference>
<dbReference type="GO" id="GO:0009381">
    <property type="term" value="F:excinuclease ABC activity"/>
    <property type="evidence" value="ECO:0007669"/>
    <property type="project" value="UniProtKB-UniRule"/>
</dbReference>
<comment type="function">
    <text evidence="6">The UvrABC repair system catalyzes the recognition and processing of DNA lesions. UvrC both incises the 5' and 3' sides of the lesion. The N-terminal half is responsible for the 3' incision and the C-terminal half is responsible for the 5' incision.</text>
</comment>
<evidence type="ECO:0000256" key="6">
    <source>
        <dbReference type="HAMAP-Rule" id="MF_00203"/>
    </source>
</evidence>
<keyword evidence="4 6" id="KW-0267">Excision nuclease</keyword>
<protein>
    <recommendedName>
        <fullName evidence="6">UvrABC system protein C</fullName>
        <shortName evidence="6">Protein UvrC</shortName>
    </recommendedName>
    <alternativeName>
        <fullName evidence="6">Excinuclease ABC subunit C</fullName>
    </alternativeName>
</protein>
<dbReference type="Pfam" id="PF22920">
    <property type="entry name" value="UvrC_RNaseH"/>
    <property type="match status" value="1"/>
</dbReference>
<dbReference type="SMART" id="SM00278">
    <property type="entry name" value="HhH1"/>
    <property type="match status" value="2"/>
</dbReference>
<dbReference type="SUPFAM" id="SSF82771">
    <property type="entry name" value="GIY-YIG endonuclease"/>
    <property type="match status" value="1"/>
</dbReference>
<keyword evidence="12" id="KW-1185">Reference proteome</keyword>
<dbReference type="PANTHER" id="PTHR30562">
    <property type="entry name" value="UVRC/OXIDOREDUCTASE"/>
    <property type="match status" value="1"/>
</dbReference>
<dbReference type="InterPro" id="IPR035901">
    <property type="entry name" value="GIY-YIG_endonuc_sf"/>
</dbReference>
<dbReference type="GO" id="GO:0009380">
    <property type="term" value="C:excinuclease repair complex"/>
    <property type="evidence" value="ECO:0007669"/>
    <property type="project" value="InterPro"/>
</dbReference>
<dbReference type="CDD" id="cd10434">
    <property type="entry name" value="GIY-YIG_UvrC_Cho"/>
    <property type="match status" value="1"/>
</dbReference>
<evidence type="ECO:0000256" key="5">
    <source>
        <dbReference type="ARBA" id="ARBA00023204"/>
    </source>
</evidence>
<keyword evidence="5 6" id="KW-0234">DNA repair</keyword>
<organism evidence="11 12">
    <name type="scientific">Schumannella luteola</name>
    <dbReference type="NCBI Taxonomy" id="472059"/>
    <lineage>
        <taxon>Bacteria</taxon>
        <taxon>Bacillati</taxon>
        <taxon>Actinomycetota</taxon>
        <taxon>Actinomycetes</taxon>
        <taxon>Micrococcales</taxon>
        <taxon>Microbacteriaceae</taxon>
        <taxon>Schumannella</taxon>
    </lineage>
</organism>
<feature type="domain" description="UvrC family homology region profile" evidence="10">
    <location>
        <begin position="264"/>
        <end position="492"/>
    </location>
</feature>
<dbReference type="Pfam" id="PF02151">
    <property type="entry name" value="UVR"/>
    <property type="match status" value="1"/>
</dbReference>
<dbReference type="NCBIfam" id="NF001824">
    <property type="entry name" value="PRK00558.1-5"/>
    <property type="match status" value="1"/>
</dbReference>
<dbReference type="Proteomes" id="UP000553888">
    <property type="component" value="Unassembled WGS sequence"/>
</dbReference>
<evidence type="ECO:0000256" key="4">
    <source>
        <dbReference type="ARBA" id="ARBA00022881"/>
    </source>
</evidence>
<dbReference type="InterPro" id="IPR010994">
    <property type="entry name" value="RuvA_2-like"/>
</dbReference>
<sequence length="726" mass="79861">MARPERADAIPWRPKPSEIPTQPGVYRFRSPSGRVIYVGKAKNLRQRLANYFQPLRSLHERTRAMVLTAASVEWTVVGSDFESLQLEYTWIKEFDPPFNVKFRDDKSYPYLAVTMADEAPRVMVTRNHRIPGARYFGPYPKIWAVRETIELMVKAFPIRTCSDSSYKRAMQTGRPCFPGQIGRCGGPCSHKVSIEQHRRTVEQFVAFMASHDRSIIGALQRDMKDAAAMQDYEEAAKLRDRIVALENVLEKSAVVLADGVDADVFGIEHDELAAAVQQFVVRGGRVRGVRSWVVDKELDVPLGELVDGVLETAYENEEPPREIIVPEVPDDVEALQLWLGERRQNRQVVIRTAQRGDKRQVLETATLNAKQALALYKTRRTADYVARTQALEDIRDALGLDEAPLRIECYDVSHLGGTGIVASMVVFEDGLPRKNQYRKFGVPEYADDTAALYQVLSRRLAHLEDDPEPGSPGERGATIDLDDELDADAGAADDALGAEDDGFDDELDDELDGDDDADTDDGADSDGTDSDAAPTAEQIADQVVAETSTSSQRKRFAYRPGLLIVDGGQPQVEAAARAMADAGVTDIPLAGLAKRLEEIWLPGSDYPVILPRNSEALFLLQRVRDEAHRFAITFQRQKRKGGIATELSGIPGLGPTRVQALLKHFGSVTRLRGADAAQITEVKGIGPALADTIAARLGRPKADAASLAAVAGPAPAITPERSDEET</sequence>